<organism evidence="2 3">
    <name type="scientific">Mycoplasma wenyonii (strain Massachusetts)</name>
    <name type="common">Eperythrozoon wenyonii</name>
    <dbReference type="NCBI Taxonomy" id="1197325"/>
    <lineage>
        <taxon>Bacteria</taxon>
        <taxon>Bacillati</taxon>
        <taxon>Mycoplasmatota</taxon>
        <taxon>Mollicutes</taxon>
        <taxon>Mycoplasmataceae</taxon>
        <taxon>Mycoplasma</taxon>
    </lineage>
</organism>
<dbReference type="Proteomes" id="UP000009005">
    <property type="component" value="Chromosome"/>
</dbReference>
<keyword evidence="1" id="KW-0472">Membrane</keyword>
<dbReference type="HOGENOM" id="CLU_1169631_0_0_14"/>
<reference evidence="2 3" key="1">
    <citation type="journal article" date="2012" name="J. Bacteriol.">
        <title>Complete genome sequence of Mycoplasma wenyonii strain Massachusetts.</title>
        <authorList>
            <person name="Dos Santos A.P."/>
            <person name="Guimaraes A.M."/>
            <person name="do Nascimento N.C."/>
            <person name="Sanmiguel P.J."/>
            <person name="Messick J.B."/>
        </authorList>
    </citation>
    <scope>NUCLEOTIDE SEQUENCE [LARGE SCALE GENOMIC DNA]</scope>
    <source>
        <strain evidence="2 3">Massachusetts</strain>
    </source>
</reference>
<feature type="transmembrane region" description="Helical" evidence="1">
    <location>
        <begin position="144"/>
        <end position="164"/>
    </location>
</feature>
<protein>
    <submittedName>
        <fullName evidence="2">Uncharacterized protein</fullName>
    </submittedName>
</protein>
<evidence type="ECO:0000256" key="1">
    <source>
        <dbReference type="SAM" id="Phobius"/>
    </source>
</evidence>
<dbReference type="PATRIC" id="fig|1197325.3.peg.278"/>
<evidence type="ECO:0000313" key="3">
    <source>
        <dbReference type="Proteomes" id="UP000009005"/>
    </source>
</evidence>
<accession>I6YAR4</accession>
<keyword evidence="3" id="KW-1185">Reference proteome</keyword>
<keyword evidence="1" id="KW-0812">Transmembrane</keyword>
<name>I6YAR4_MYCWM</name>
<dbReference type="OrthoDB" id="397057at2"/>
<dbReference type="RefSeq" id="WP_014849766.1">
    <property type="nucleotide sequence ID" value="NC_018149.1"/>
</dbReference>
<dbReference type="AlphaFoldDB" id="I6YAR4"/>
<keyword evidence="1" id="KW-1133">Transmembrane helix</keyword>
<dbReference type="STRING" id="1197325.WEN_01285"/>
<gene>
    <name evidence="2" type="ordered locus">WEN_01285</name>
</gene>
<evidence type="ECO:0000313" key="2">
    <source>
        <dbReference type="EMBL" id="AFN65056.1"/>
    </source>
</evidence>
<dbReference type="KEGG" id="mwe:WEN_01285"/>
<feature type="transmembrane region" description="Helical" evidence="1">
    <location>
        <begin position="35"/>
        <end position="55"/>
    </location>
</feature>
<sequence>MRQFGTWFRDFFLVSLSSLEGEKESIDLEKTKVKLSWLFGASLYLSIGSFLLYIVGLSAIHLSAQIKDANWAEKIFYFMSPKVWQNYVTKGLFDGFRRAHNSGETAFIFINLGTLIVSFISLVFNLSTINLSWQTNLRELRLSCYALCFPVFGCIFSLLVIGYFQLVCSKESILSWFGGRQHMNKLWGKAAEIIEKVGVKKEEFKPKTLDFLELKKENKVTEILSRLDKYVIRKI</sequence>
<feature type="transmembrane region" description="Helical" evidence="1">
    <location>
        <begin position="106"/>
        <end position="124"/>
    </location>
</feature>
<proteinExistence type="predicted"/>
<dbReference type="EMBL" id="CP003703">
    <property type="protein sequence ID" value="AFN65056.1"/>
    <property type="molecule type" value="Genomic_DNA"/>
</dbReference>